<evidence type="ECO:0000256" key="1">
    <source>
        <dbReference type="SAM" id="MobiDB-lite"/>
    </source>
</evidence>
<protein>
    <recommendedName>
        <fullName evidence="2">Ysc84 actin-binding domain-containing protein</fullName>
    </recommendedName>
</protein>
<name>A0A9P7N508_9HYPO</name>
<dbReference type="PANTHER" id="PTHR15629">
    <property type="entry name" value="SH3YL1 PROTEIN"/>
    <property type="match status" value="1"/>
</dbReference>
<keyword evidence="4" id="KW-1185">Reference proteome</keyword>
<sequence length="917" mass="99832">MQRVSAFLPSWDRRSSSSSSSAPKHYSSGGGIFNWAARNSIIGNAAGNNITLPGSSRSAQPVAKSLARINVAAANRNGDRVQREAFWPSTLDMESLKAARILKSFCFDGFLAPVQQIETEVPASGGIQTSTSSRMSTSEPRTPVSVMHKIPRRIIQNAAGIAVFTCMRSGLWMTGSGGSGILIARKSDGTWSPPSGIMLHTPTLSFIIGVDIYDCVLVVTNLAALEAITQPRVTLGEDVSLKNGPSTTLDSDQVTLDWKTLDNTVLAYMKARGQHQSVNLHGCILTERANENERFYGSEVAQMDILAGNVARHVEETKPLFEVIKLAEGRSDYDKAMIELTAVEPAPSDAIIATPKSTTSSPRPAFGFVKPDDPDPFGILALEMAGLEIREAGSRLRPSSSQFDLISNPRSPSLSRFDRQSIDIFAGKSNRASIRSLNTIKSQMTDAGTQTDVGKRDTPETTPSPDQSEDGCEGASIDDVTKSPESNRTGAAADVNHTREDLTQPEHTSPRHLTVSHHPERPAIPPRNRPVSFTLATHDADKADPTVKTRGAEEVEEEEEEEKEEDEEEDDLDYDTNDADDEDDLDVSDDEPVVFEVAHVQPTRTRAVASRMISAKGSVVTIPKRIPPPLPTRSPARNSRCAKSEGGVDNNGMALSPLRFAFSEADLGSEEEQLLQKRSVERSSAILPTSKSAEFVQTHRRETIGHFKLGDAPSPSRQADEVVQTRPSIDATLQVSRPLSVAVSGQAANFDNELARAMEIPLPDDDHTEHSPVEKSDNETEAETETETEPESEPESDAKSESKFGSVEDPQMEDEVALKTSRASINNSDSATMTGKKHTSSIYTRLTEDRWSIDRSSLTTPTSERPMSVVGYITEEDTPTRISREEELEADGCQNIMLNKAVEKPMTTPPMIPIRST</sequence>
<feature type="compositionally biased region" description="Acidic residues" evidence="1">
    <location>
        <begin position="779"/>
        <end position="795"/>
    </location>
</feature>
<feature type="compositionally biased region" description="Acidic residues" evidence="1">
    <location>
        <begin position="554"/>
        <end position="589"/>
    </location>
</feature>
<dbReference type="OrthoDB" id="443981at2759"/>
<feature type="compositionally biased region" description="Basic and acidic residues" evidence="1">
    <location>
        <begin position="764"/>
        <end position="778"/>
    </location>
</feature>
<dbReference type="Proteomes" id="UP000748025">
    <property type="component" value="Unassembled WGS sequence"/>
</dbReference>
<feature type="compositionally biased region" description="Basic and acidic residues" evidence="1">
    <location>
        <begin position="538"/>
        <end position="553"/>
    </location>
</feature>
<feature type="region of interest" description="Disordered" evidence="1">
    <location>
        <begin position="436"/>
        <end position="589"/>
    </location>
</feature>
<dbReference type="Pfam" id="PF04366">
    <property type="entry name" value="Ysc84"/>
    <property type="match status" value="1"/>
</dbReference>
<gene>
    <name evidence="3" type="ORF">E4U43_004227</name>
</gene>
<comment type="caution">
    <text evidence="3">The sequence shown here is derived from an EMBL/GenBank/DDBJ whole genome shotgun (WGS) entry which is preliminary data.</text>
</comment>
<feature type="compositionally biased region" description="Polar residues" evidence="1">
    <location>
        <begin position="126"/>
        <end position="140"/>
    </location>
</feature>
<feature type="region of interest" description="Disordered" evidence="1">
    <location>
        <begin position="1"/>
        <end position="26"/>
    </location>
</feature>
<dbReference type="InterPro" id="IPR051702">
    <property type="entry name" value="SH3_domain_YSC84-like"/>
</dbReference>
<feature type="domain" description="Ysc84 actin-binding" evidence="2">
    <location>
        <begin position="200"/>
        <end position="325"/>
    </location>
</feature>
<dbReference type="InterPro" id="IPR007461">
    <property type="entry name" value="Ysc84_actin-binding"/>
</dbReference>
<dbReference type="AlphaFoldDB" id="A0A9P7N508"/>
<dbReference type="EMBL" id="SRPW01002762">
    <property type="protein sequence ID" value="KAG5990634.1"/>
    <property type="molecule type" value="Genomic_DNA"/>
</dbReference>
<dbReference type="GO" id="GO:0035091">
    <property type="term" value="F:phosphatidylinositol binding"/>
    <property type="evidence" value="ECO:0007669"/>
    <property type="project" value="TreeGrafter"/>
</dbReference>
<feature type="region of interest" description="Disordered" evidence="1">
    <location>
        <begin position="762"/>
        <end position="841"/>
    </location>
</feature>
<accession>A0A9P7N508</accession>
<evidence type="ECO:0000313" key="4">
    <source>
        <dbReference type="Proteomes" id="UP000748025"/>
    </source>
</evidence>
<dbReference type="CDD" id="cd11524">
    <property type="entry name" value="SYLF"/>
    <property type="match status" value="1"/>
</dbReference>
<feature type="region of interest" description="Disordered" evidence="1">
    <location>
        <begin position="620"/>
        <end position="650"/>
    </location>
</feature>
<proteinExistence type="predicted"/>
<evidence type="ECO:0000313" key="3">
    <source>
        <dbReference type="EMBL" id="KAG5990634.1"/>
    </source>
</evidence>
<feature type="region of interest" description="Disordered" evidence="1">
    <location>
        <begin position="123"/>
        <end position="143"/>
    </location>
</feature>
<organism evidence="3 4">
    <name type="scientific">Claviceps pusilla</name>
    <dbReference type="NCBI Taxonomy" id="123648"/>
    <lineage>
        <taxon>Eukaryota</taxon>
        <taxon>Fungi</taxon>
        <taxon>Dikarya</taxon>
        <taxon>Ascomycota</taxon>
        <taxon>Pezizomycotina</taxon>
        <taxon>Sordariomycetes</taxon>
        <taxon>Hypocreomycetidae</taxon>
        <taxon>Hypocreales</taxon>
        <taxon>Clavicipitaceae</taxon>
        <taxon>Claviceps</taxon>
    </lineage>
</organism>
<reference evidence="3" key="1">
    <citation type="journal article" date="2020" name="bioRxiv">
        <title>Whole genome comparisons of ergot fungi reveals the divergence and evolution of species within the genus Claviceps are the result of varying mechanisms driving genome evolution and host range expansion.</title>
        <authorList>
            <person name="Wyka S.A."/>
            <person name="Mondo S.J."/>
            <person name="Liu M."/>
            <person name="Dettman J."/>
            <person name="Nalam V."/>
            <person name="Broders K.D."/>
        </authorList>
    </citation>
    <scope>NUCLEOTIDE SEQUENCE</scope>
    <source>
        <strain evidence="3">CCC 602</strain>
    </source>
</reference>
<dbReference type="PANTHER" id="PTHR15629:SF8">
    <property type="entry name" value="DUF500 DOMAIN PROTEIN (AFU_ORTHOLOGUE AFUA_5G07310)"/>
    <property type="match status" value="1"/>
</dbReference>
<feature type="compositionally biased region" description="Polar residues" evidence="1">
    <location>
        <begin position="436"/>
        <end position="452"/>
    </location>
</feature>
<evidence type="ECO:0000259" key="2">
    <source>
        <dbReference type="Pfam" id="PF04366"/>
    </source>
</evidence>
<feature type="compositionally biased region" description="Polar residues" evidence="1">
    <location>
        <begin position="821"/>
        <end position="833"/>
    </location>
</feature>